<evidence type="ECO:0000259" key="10">
    <source>
        <dbReference type="Pfam" id="PF01035"/>
    </source>
</evidence>
<dbReference type="Proteomes" id="UP000551878">
    <property type="component" value="Unassembled WGS sequence"/>
</dbReference>
<dbReference type="EC" id="2.1.1.63" evidence="9"/>
<evidence type="ECO:0000256" key="6">
    <source>
        <dbReference type="ARBA" id="ARBA00022763"/>
    </source>
</evidence>
<dbReference type="FunFam" id="1.10.10.10:FF:000214">
    <property type="entry name" value="Methylated-DNA--protein-cysteine methyltransferase"/>
    <property type="match status" value="1"/>
</dbReference>
<dbReference type="EMBL" id="JACHHB010000005">
    <property type="protein sequence ID" value="MBB5173346.1"/>
    <property type="molecule type" value="Genomic_DNA"/>
</dbReference>
<evidence type="ECO:0000259" key="11">
    <source>
        <dbReference type="Pfam" id="PF02870"/>
    </source>
</evidence>
<dbReference type="AlphaFoldDB" id="A0A840QPK5"/>
<dbReference type="InterPro" id="IPR036388">
    <property type="entry name" value="WH-like_DNA-bd_sf"/>
</dbReference>
<dbReference type="InterPro" id="IPR008332">
    <property type="entry name" value="MethylG_MeTrfase_N"/>
</dbReference>
<accession>A0A840QPK5</accession>
<dbReference type="GO" id="GO:0006307">
    <property type="term" value="P:DNA alkylation repair"/>
    <property type="evidence" value="ECO:0007669"/>
    <property type="project" value="UniProtKB-UniRule"/>
</dbReference>
<evidence type="ECO:0000256" key="5">
    <source>
        <dbReference type="ARBA" id="ARBA00022679"/>
    </source>
</evidence>
<dbReference type="RefSeq" id="WP_184663789.1">
    <property type="nucleotide sequence ID" value="NZ_JACHHB010000005.1"/>
</dbReference>
<dbReference type="PANTHER" id="PTHR10815:SF5">
    <property type="entry name" value="METHYLATED-DNA--PROTEIN-CYSTEINE METHYLTRANSFERASE"/>
    <property type="match status" value="1"/>
</dbReference>
<evidence type="ECO:0000256" key="1">
    <source>
        <dbReference type="ARBA" id="ARBA00001286"/>
    </source>
</evidence>
<dbReference type="Pfam" id="PF01035">
    <property type="entry name" value="DNA_binding_1"/>
    <property type="match status" value="1"/>
</dbReference>
<comment type="similarity">
    <text evidence="2 9">Belongs to the MGMT family.</text>
</comment>
<comment type="catalytic activity">
    <reaction evidence="8 9">
        <text>a 6-O-methyl-2'-deoxyguanosine in DNA + L-cysteinyl-[protein] = S-methyl-L-cysteinyl-[protein] + a 2'-deoxyguanosine in DNA</text>
        <dbReference type="Rhea" id="RHEA:24000"/>
        <dbReference type="Rhea" id="RHEA-COMP:10131"/>
        <dbReference type="Rhea" id="RHEA-COMP:10132"/>
        <dbReference type="Rhea" id="RHEA-COMP:11367"/>
        <dbReference type="Rhea" id="RHEA-COMP:11368"/>
        <dbReference type="ChEBI" id="CHEBI:29950"/>
        <dbReference type="ChEBI" id="CHEBI:82612"/>
        <dbReference type="ChEBI" id="CHEBI:85445"/>
        <dbReference type="ChEBI" id="CHEBI:85448"/>
        <dbReference type="EC" id="2.1.1.63"/>
    </reaction>
</comment>
<dbReference type="CDD" id="cd06445">
    <property type="entry name" value="ATase"/>
    <property type="match status" value="1"/>
</dbReference>
<dbReference type="InterPro" id="IPR014048">
    <property type="entry name" value="MethylDNA_cys_MeTrfase_DNA-bd"/>
</dbReference>
<keyword evidence="3 9" id="KW-0963">Cytoplasm</keyword>
<dbReference type="Gene3D" id="3.30.160.70">
    <property type="entry name" value="Methylated DNA-protein cysteine methyltransferase domain"/>
    <property type="match status" value="1"/>
</dbReference>
<keyword evidence="7 9" id="KW-0234">DNA repair</keyword>
<keyword evidence="6 9" id="KW-0227">DNA damage</keyword>
<name>A0A840QPK5_9BACI</name>
<protein>
    <recommendedName>
        <fullName evidence="9">Methylated-DNA--protein-cysteine methyltransferase</fullName>
        <ecNumber evidence="9">2.1.1.63</ecNumber>
    </recommendedName>
    <alternativeName>
        <fullName evidence="9">6-O-methylguanine-DNA methyltransferase</fullName>
        <shortName evidence="9">MGMT</shortName>
    </alternativeName>
    <alternativeName>
        <fullName evidence="9">O-6-methylguanine-DNA-alkyltransferase</fullName>
    </alternativeName>
</protein>
<comment type="caution">
    <text evidence="12">The sequence shown here is derived from an EMBL/GenBank/DDBJ whole genome shotgun (WGS) entry which is preliminary data.</text>
</comment>
<proteinExistence type="inferred from homology"/>
<dbReference type="InterPro" id="IPR001497">
    <property type="entry name" value="MethylDNA_cys_MeTrfase_AS"/>
</dbReference>
<keyword evidence="5 9" id="KW-0808">Transferase</keyword>
<comment type="miscellaneous">
    <text evidence="9">This enzyme catalyzes only one turnover and therefore is not strictly catalytic. According to one definition, an enzyme is a biocatalyst that acts repeatedly and over many reaction cycles.</text>
</comment>
<evidence type="ECO:0000256" key="3">
    <source>
        <dbReference type="ARBA" id="ARBA00022490"/>
    </source>
</evidence>
<feature type="domain" description="Methylguanine DNA methyltransferase ribonuclease-like" evidence="11">
    <location>
        <begin position="8"/>
        <end position="87"/>
    </location>
</feature>
<organism evidence="12 13">
    <name type="scientific">Texcoconibacillus texcoconensis</name>
    <dbReference type="NCBI Taxonomy" id="1095777"/>
    <lineage>
        <taxon>Bacteria</taxon>
        <taxon>Bacillati</taxon>
        <taxon>Bacillota</taxon>
        <taxon>Bacilli</taxon>
        <taxon>Bacillales</taxon>
        <taxon>Bacillaceae</taxon>
        <taxon>Texcoconibacillus</taxon>
    </lineage>
</organism>
<evidence type="ECO:0000313" key="13">
    <source>
        <dbReference type="Proteomes" id="UP000551878"/>
    </source>
</evidence>
<dbReference type="HAMAP" id="MF_00772">
    <property type="entry name" value="OGT"/>
    <property type="match status" value="1"/>
</dbReference>
<evidence type="ECO:0000256" key="9">
    <source>
        <dbReference type="HAMAP-Rule" id="MF_00772"/>
    </source>
</evidence>
<evidence type="ECO:0000256" key="8">
    <source>
        <dbReference type="ARBA" id="ARBA00049348"/>
    </source>
</evidence>
<evidence type="ECO:0000256" key="2">
    <source>
        <dbReference type="ARBA" id="ARBA00008711"/>
    </source>
</evidence>
<dbReference type="PANTHER" id="PTHR10815">
    <property type="entry name" value="METHYLATED-DNA--PROTEIN-CYSTEINE METHYLTRANSFERASE"/>
    <property type="match status" value="1"/>
</dbReference>
<dbReference type="InterPro" id="IPR023546">
    <property type="entry name" value="MGMT"/>
</dbReference>
<feature type="active site" description="Nucleophile; methyl group acceptor" evidence="9">
    <location>
        <position position="142"/>
    </location>
</feature>
<comment type="subcellular location">
    <subcellularLocation>
        <location evidence="9">Cytoplasm</location>
    </subcellularLocation>
</comment>
<dbReference type="SUPFAM" id="SSF46767">
    <property type="entry name" value="Methylated DNA-protein cysteine methyltransferase, C-terminal domain"/>
    <property type="match status" value="1"/>
</dbReference>
<dbReference type="InterPro" id="IPR036631">
    <property type="entry name" value="MGMT_N_sf"/>
</dbReference>
<dbReference type="GO" id="GO:0005737">
    <property type="term" value="C:cytoplasm"/>
    <property type="evidence" value="ECO:0007669"/>
    <property type="project" value="UniProtKB-SubCell"/>
</dbReference>
<dbReference type="PROSITE" id="PS00374">
    <property type="entry name" value="MGMT"/>
    <property type="match status" value="1"/>
</dbReference>
<dbReference type="InterPro" id="IPR036217">
    <property type="entry name" value="MethylDNA_cys_MeTrfase_DNAb"/>
</dbReference>
<dbReference type="Gene3D" id="1.10.10.10">
    <property type="entry name" value="Winged helix-like DNA-binding domain superfamily/Winged helix DNA-binding domain"/>
    <property type="match status" value="1"/>
</dbReference>
<evidence type="ECO:0000256" key="4">
    <source>
        <dbReference type="ARBA" id="ARBA00022603"/>
    </source>
</evidence>
<reference evidence="12 13" key="1">
    <citation type="submission" date="2020-08" db="EMBL/GenBank/DDBJ databases">
        <title>Genomic Encyclopedia of Type Strains, Phase IV (KMG-IV): sequencing the most valuable type-strain genomes for metagenomic binning, comparative biology and taxonomic classification.</title>
        <authorList>
            <person name="Goeker M."/>
        </authorList>
    </citation>
    <scope>NUCLEOTIDE SEQUENCE [LARGE SCALE GENOMIC DNA]</scope>
    <source>
        <strain evidence="12 13">DSM 24696</strain>
    </source>
</reference>
<dbReference type="Pfam" id="PF02870">
    <property type="entry name" value="Methyltransf_1N"/>
    <property type="match status" value="1"/>
</dbReference>
<comment type="function">
    <text evidence="9">Involved in the cellular defense against the biological effects of O6-methylguanine (O6-MeG) and O4-methylthymine (O4-MeT) in DNA. Repairs the methylated nucleobase in DNA by stoichiometrically transferring the methyl group to a cysteine residue in the enzyme. This is a suicide reaction: the enzyme is irreversibly inactivated.</text>
</comment>
<dbReference type="GO" id="GO:0032259">
    <property type="term" value="P:methylation"/>
    <property type="evidence" value="ECO:0007669"/>
    <property type="project" value="UniProtKB-KW"/>
</dbReference>
<sequence>MTKRQFISYAEMDSPLGPLTLVQSEKGMILIEFGAAKDVYLTIKSKLKKHLLCTPLKEDADSLKPVQKQLDEYFQGQRYEFDVPLDLLGTRFQTLVWKTLQSIPYGETKSYKQIALEIGAPKAVRAIGGANNQNPVPIIIPCHRVIGTNGSMVGYGGGIEKKETLLQLESFNARMSS</sequence>
<evidence type="ECO:0000256" key="7">
    <source>
        <dbReference type="ARBA" id="ARBA00023204"/>
    </source>
</evidence>
<gene>
    <name evidence="12" type="ORF">HNQ41_001515</name>
</gene>
<comment type="catalytic activity">
    <reaction evidence="1 9">
        <text>a 4-O-methyl-thymidine in DNA + L-cysteinyl-[protein] = a thymidine in DNA + S-methyl-L-cysteinyl-[protein]</text>
        <dbReference type="Rhea" id="RHEA:53428"/>
        <dbReference type="Rhea" id="RHEA-COMP:10131"/>
        <dbReference type="Rhea" id="RHEA-COMP:10132"/>
        <dbReference type="Rhea" id="RHEA-COMP:13555"/>
        <dbReference type="Rhea" id="RHEA-COMP:13556"/>
        <dbReference type="ChEBI" id="CHEBI:29950"/>
        <dbReference type="ChEBI" id="CHEBI:82612"/>
        <dbReference type="ChEBI" id="CHEBI:137386"/>
        <dbReference type="ChEBI" id="CHEBI:137387"/>
        <dbReference type="EC" id="2.1.1.63"/>
    </reaction>
</comment>
<feature type="domain" description="Methylated-DNA-[protein]-cysteine S-methyltransferase DNA binding" evidence="10">
    <location>
        <begin position="92"/>
        <end position="170"/>
    </location>
</feature>
<dbReference type="SUPFAM" id="SSF53155">
    <property type="entry name" value="Methylated DNA-protein cysteine methyltransferase domain"/>
    <property type="match status" value="1"/>
</dbReference>
<keyword evidence="13" id="KW-1185">Reference proteome</keyword>
<dbReference type="GO" id="GO:0003908">
    <property type="term" value="F:methylated-DNA-[protein]-cysteine S-methyltransferase activity"/>
    <property type="evidence" value="ECO:0007669"/>
    <property type="project" value="UniProtKB-UniRule"/>
</dbReference>
<dbReference type="NCBIfam" id="TIGR00589">
    <property type="entry name" value="ogt"/>
    <property type="match status" value="1"/>
</dbReference>
<keyword evidence="4 9" id="KW-0489">Methyltransferase</keyword>
<evidence type="ECO:0000313" key="12">
    <source>
        <dbReference type="EMBL" id="MBB5173346.1"/>
    </source>
</evidence>